<dbReference type="Gene3D" id="2.60.120.1440">
    <property type="match status" value="1"/>
</dbReference>
<dbReference type="InterPro" id="IPR006860">
    <property type="entry name" value="FecR"/>
</dbReference>
<dbReference type="EMBL" id="RQGC01000004">
    <property type="protein sequence ID" value="TGL41948.1"/>
    <property type="molecule type" value="Genomic_DNA"/>
</dbReference>
<dbReference type="OrthoDB" id="342847at2"/>
<keyword evidence="5" id="KW-1185">Reference proteome</keyword>
<evidence type="ECO:0000256" key="1">
    <source>
        <dbReference type="SAM" id="SignalP"/>
    </source>
</evidence>
<organism evidence="3 6">
    <name type="scientific">Leptospira langatensis</name>
    <dbReference type="NCBI Taxonomy" id="2484983"/>
    <lineage>
        <taxon>Bacteria</taxon>
        <taxon>Pseudomonadati</taxon>
        <taxon>Spirochaetota</taxon>
        <taxon>Spirochaetia</taxon>
        <taxon>Leptospirales</taxon>
        <taxon>Leptospiraceae</taxon>
        <taxon>Leptospira</taxon>
    </lineage>
</organism>
<evidence type="ECO:0000313" key="5">
    <source>
        <dbReference type="Proteomes" id="UP000297273"/>
    </source>
</evidence>
<feature type="signal peptide" evidence="1">
    <location>
        <begin position="1"/>
        <end position="21"/>
    </location>
</feature>
<protein>
    <submittedName>
        <fullName evidence="3">Iron dicitrate transport regulator FecR</fullName>
    </submittedName>
</protein>
<gene>
    <name evidence="3" type="ORF">EHO57_07865</name>
    <name evidence="4" type="ORF">EHQ53_07035</name>
</gene>
<sequence length="309" mass="33787">MLKSKKTLTILSFLSIAYLLACSPKTSSDHVKSEATEANAKIVWITGDVKIQSAEGERKAEFGQSVSPADTIITGKNGSVEIMIANSGIVKVSKDTELSVAALTSEEGANVKVNLNYGKIVTMVRKENKNSDFRVVTPTALAGVRGTTFLTSVENPTGGKPNCAEEHCDVKFAVLEGSVAVSKVGEDGEVILDRNREITLKKNQKLTDKMILSLRPESVKQLKGLIVLKKNDVLEYNNLVDELKASSEELRILSQASTVEEARTQLQKREISKANADEVTKTAKEVNETKYVQQDVQKEKLKLNAKETF</sequence>
<evidence type="ECO:0000259" key="2">
    <source>
        <dbReference type="Pfam" id="PF04773"/>
    </source>
</evidence>
<dbReference type="PANTHER" id="PTHR38731:SF1">
    <property type="entry name" value="FECR PROTEIN DOMAIN-CONTAINING PROTEIN"/>
    <property type="match status" value="1"/>
</dbReference>
<dbReference type="Proteomes" id="UP000297946">
    <property type="component" value="Unassembled WGS sequence"/>
</dbReference>
<feature type="chain" id="PRO_5043207051" evidence="1">
    <location>
        <begin position="22"/>
        <end position="309"/>
    </location>
</feature>
<proteinExistence type="predicted"/>
<dbReference type="Pfam" id="PF04773">
    <property type="entry name" value="FecR"/>
    <property type="match status" value="1"/>
</dbReference>
<comment type="caution">
    <text evidence="3">The sequence shown here is derived from an EMBL/GenBank/DDBJ whole genome shotgun (WGS) entry which is preliminary data.</text>
</comment>
<dbReference type="EMBL" id="RQER01000004">
    <property type="protein sequence ID" value="TGK03192.1"/>
    <property type="molecule type" value="Genomic_DNA"/>
</dbReference>
<evidence type="ECO:0000313" key="6">
    <source>
        <dbReference type="Proteomes" id="UP000297946"/>
    </source>
</evidence>
<feature type="domain" description="FecR protein" evidence="2">
    <location>
        <begin position="70"/>
        <end position="179"/>
    </location>
</feature>
<keyword evidence="1" id="KW-0732">Signal</keyword>
<dbReference type="RefSeq" id="WP_135644482.1">
    <property type="nucleotide sequence ID" value="NZ_RQER01000004.1"/>
</dbReference>
<dbReference type="AlphaFoldDB" id="A0A5F1ZVS5"/>
<reference evidence="4" key="1">
    <citation type="submission" date="2018-10" db="EMBL/GenBank/DDBJ databases">
        <authorList>
            <person name="Vincent A.T."/>
            <person name="Schiettekatte O."/>
            <person name="Bourhy P."/>
            <person name="Veyrier F.J."/>
            <person name="Picardeau M."/>
        </authorList>
    </citation>
    <scope>NUCLEOTIDE SEQUENCE</scope>
    <source>
        <strain evidence="4">201702690</strain>
    </source>
</reference>
<name>A0A5F1ZVS5_9LEPT</name>
<accession>A0A5F1ZVS5</accession>
<reference evidence="3 6" key="2">
    <citation type="journal article" date="2019" name="PLoS Negl. Trop. Dis.">
        <title>Revisiting the worldwide diversity of Leptospira species in the environment.</title>
        <authorList>
            <person name="Vincent A.T."/>
            <person name="Schiettekatte O."/>
            <person name="Bourhy P."/>
            <person name="Veyrier F.J."/>
            <person name="Picardeau M."/>
        </authorList>
    </citation>
    <scope>NUCLEOTIDE SEQUENCE [LARGE SCALE GENOMIC DNA]</scope>
    <source>
        <strain evidence="4">201702690</strain>
        <strain evidence="3 6">SSW18</strain>
    </source>
</reference>
<evidence type="ECO:0000313" key="4">
    <source>
        <dbReference type="EMBL" id="TGL41948.1"/>
    </source>
</evidence>
<dbReference type="Proteomes" id="UP000297273">
    <property type="component" value="Unassembled WGS sequence"/>
</dbReference>
<dbReference type="PANTHER" id="PTHR38731">
    <property type="entry name" value="LIPL45-RELATED LIPOPROTEIN-RELATED"/>
    <property type="match status" value="1"/>
</dbReference>
<evidence type="ECO:0000313" key="3">
    <source>
        <dbReference type="EMBL" id="TGK03192.1"/>
    </source>
</evidence>